<reference evidence="1" key="1">
    <citation type="submission" date="2021-06" db="EMBL/GenBank/DDBJ databases">
        <authorList>
            <person name="Hodson N. C."/>
            <person name="Mongue J. A."/>
            <person name="Jaron S. K."/>
        </authorList>
    </citation>
    <scope>NUCLEOTIDE SEQUENCE</scope>
</reference>
<keyword evidence="2" id="KW-1185">Reference proteome</keyword>
<feature type="non-terminal residue" evidence="1">
    <location>
        <position position="1"/>
    </location>
</feature>
<name>A0A8J2KEL9_9HEXA</name>
<proteinExistence type="predicted"/>
<organism evidence="1 2">
    <name type="scientific">Allacma fusca</name>
    <dbReference type="NCBI Taxonomy" id="39272"/>
    <lineage>
        <taxon>Eukaryota</taxon>
        <taxon>Metazoa</taxon>
        <taxon>Ecdysozoa</taxon>
        <taxon>Arthropoda</taxon>
        <taxon>Hexapoda</taxon>
        <taxon>Collembola</taxon>
        <taxon>Symphypleona</taxon>
        <taxon>Sminthuridae</taxon>
        <taxon>Allacma</taxon>
    </lineage>
</organism>
<evidence type="ECO:0000313" key="2">
    <source>
        <dbReference type="Proteomes" id="UP000708208"/>
    </source>
</evidence>
<accession>A0A8J2KEL9</accession>
<gene>
    <name evidence="1" type="ORF">AFUS01_LOCUS23173</name>
</gene>
<dbReference type="EMBL" id="CAJVCH010276692">
    <property type="protein sequence ID" value="CAG7734803.1"/>
    <property type="molecule type" value="Genomic_DNA"/>
</dbReference>
<sequence>APTTIFPANEFETTLSLVVGKADIHYRDELYTKIPILGCDQL</sequence>
<protein>
    <submittedName>
        <fullName evidence="1">Uncharacterized protein</fullName>
    </submittedName>
</protein>
<comment type="caution">
    <text evidence="1">The sequence shown here is derived from an EMBL/GenBank/DDBJ whole genome shotgun (WGS) entry which is preliminary data.</text>
</comment>
<evidence type="ECO:0000313" key="1">
    <source>
        <dbReference type="EMBL" id="CAG7734803.1"/>
    </source>
</evidence>
<dbReference type="Proteomes" id="UP000708208">
    <property type="component" value="Unassembled WGS sequence"/>
</dbReference>
<dbReference type="AlphaFoldDB" id="A0A8J2KEL9"/>